<accession>A0A081S5R5</accession>
<feature type="compositionally biased region" description="Acidic residues" evidence="1">
    <location>
        <begin position="679"/>
        <end position="709"/>
    </location>
</feature>
<protein>
    <submittedName>
        <fullName evidence="2">Blue copper domain-containing protein</fullName>
    </submittedName>
</protein>
<name>A0A081S5R5_9ARCH</name>
<dbReference type="AlphaFoldDB" id="A0A081S5R5"/>
<reference evidence="2 3" key="1">
    <citation type="submission" date="2014-06" db="EMBL/GenBank/DDBJ databases">
        <authorList>
            <person name="Ngugi D.K."/>
            <person name="Blom J."/>
            <person name="Alam I."/>
            <person name="Rashid M."/>
            <person name="Ba Alawi W."/>
            <person name="Zhang G."/>
            <person name="Hikmawan T."/>
            <person name="Guan Y."/>
            <person name="Antunes A."/>
            <person name="Siam R."/>
            <person name="Eldorry H."/>
            <person name="Bajic V."/>
            <person name="Stingl U."/>
        </authorList>
    </citation>
    <scope>NUCLEOTIDE SEQUENCE [LARGE SCALE GENOMIC DNA]</scope>
    <source>
        <strain evidence="2">SCGC AAA799-E16</strain>
    </source>
</reference>
<dbReference type="PATRIC" id="fig|1502292.3.peg.938"/>
<proteinExistence type="predicted"/>
<feature type="region of interest" description="Disordered" evidence="1">
    <location>
        <begin position="679"/>
        <end position="717"/>
    </location>
</feature>
<gene>
    <name evidence="2" type="ORF">AAA799E16_01015</name>
</gene>
<evidence type="ECO:0000313" key="3">
    <source>
        <dbReference type="Proteomes" id="UP000028027"/>
    </source>
</evidence>
<evidence type="ECO:0000256" key="1">
    <source>
        <dbReference type="SAM" id="MobiDB-lite"/>
    </source>
</evidence>
<keyword evidence="3" id="KW-1185">Reference proteome</keyword>
<dbReference type="Proteomes" id="UP000028027">
    <property type="component" value="Unassembled WGS sequence"/>
</dbReference>
<organism evidence="2 3">
    <name type="scientific">Marine Group I thaumarchaeote SCGC AAA799-E16</name>
    <dbReference type="NCBI Taxonomy" id="1502292"/>
    <lineage>
        <taxon>Archaea</taxon>
        <taxon>Nitrososphaerota</taxon>
        <taxon>Marine Group I</taxon>
    </lineage>
</organism>
<dbReference type="EMBL" id="JNVL01000012">
    <property type="protein sequence ID" value="KER06268.1"/>
    <property type="molecule type" value="Genomic_DNA"/>
</dbReference>
<comment type="caution">
    <text evidence="2">The sequence shown here is derived from an EMBL/GenBank/DDBJ whole genome shotgun (WGS) entry which is preliminary data.</text>
</comment>
<sequence length="824" mass="91647">MSRFFLFIFLSSVLLVGSFSNGLVYAHWDSPPEGNAYHTVVTLEQIQFNDGSTTWNDVLTADLVIGWNVKLTGHSDSVSGDVMAFTDVSISDNTYLEIGEEVISHDECSPLGDIKIKLWAAESDQDNLSDTAKHINQRVHSDDSSSYADITLQDTLSEQGDEWIGTSSKTVFGSQAEGFAIYEHELHAKIGSDESISGVFVIKRVQTYQNNDHCLVQEDDSVSLIPAWFKNNARWWQEGIISDTEIVNALESLLIQDVIPLDQFIESHPGLEHEAGVEKGGTFEITPEFPTRSGLEHEAGVPKGGTFVTIPEYQKTVFGYWSEGLVSDGEIVNSIGHLMSTGIVSSEKIKEKIEEKTRDEFGRPESGPARDTNAGTYHISAPRVLFSIYETQKLNELSFNLLLDVKNTESTLLKKASVIAWDGYAKEPTPEKATRAQTIEKLSDKTTGDAMFVAKKLSKLKDDMAHTKTYAKTLNFNLEEFDQIDSKIDARIETLPKLSSLDSIESGAKELQKIQKETNTNMRESLSLLFTDSISNYLKNSEDAYKLKNSLDEQLSDVTFSNIDDVDVLSDIIGPSTGELIFEDDIEFVLIHPTDDGDFEIAESTGSLSSQYFFDEIFGIRDLAFDGESFFQSELFEKEKNSSYSDTHKLIDEINDEVDSVAEQIQPIIVLIGDGFADENSEFSTPEEPEYDEQENTEPNDSDSVEESDTTYNSQTSSNTGDISIKVLIVQGVYAPIVQFSIQPAGYCPESYSPYFGAILDVNGDFVDLDASQHEGATPICQTISTSYHSVSDYVTQEQIDNFISETNYYGIPMDPRDGQFYGQ</sequence>
<evidence type="ECO:0000313" key="2">
    <source>
        <dbReference type="EMBL" id="KER06268.1"/>
    </source>
</evidence>